<keyword evidence="5" id="KW-0964">Secreted</keyword>
<evidence type="ECO:0000256" key="13">
    <source>
        <dbReference type="SAM" id="SignalP"/>
    </source>
</evidence>
<protein>
    <recommendedName>
        <fullName evidence="3">endo-polygalacturonase</fullName>
        <ecNumber evidence="3">3.2.1.15</ecNumber>
    </recommendedName>
</protein>
<evidence type="ECO:0000256" key="11">
    <source>
        <dbReference type="PROSITE-ProRule" id="PRU10052"/>
    </source>
</evidence>
<comment type="subcellular location">
    <subcellularLocation>
        <location evidence="1">Secreted</location>
        <location evidence="1">Cell wall</location>
    </subcellularLocation>
</comment>
<evidence type="ECO:0000256" key="12">
    <source>
        <dbReference type="RuleBase" id="RU361169"/>
    </source>
</evidence>
<dbReference type="OrthoDB" id="187139at2759"/>
<evidence type="ECO:0000256" key="5">
    <source>
        <dbReference type="ARBA" id="ARBA00022525"/>
    </source>
</evidence>
<dbReference type="Gene3D" id="2.160.20.10">
    <property type="entry name" value="Single-stranded right-handed beta-helix, Pectin lyase-like"/>
    <property type="match status" value="1"/>
</dbReference>
<sequence length="463" mass="51129">MFLKTHSLPLLITLISLPFPSCFGSYRLSEDPFHIDFRQAHAYRRPTTYHPYSRTFGVSNQRNYHNPNPANLFNYNNEIWSRLDRARAPVAPKIVNVDDFGAKANGRDDSQAFKTAWKYACSSSQGAILVVPKNKIYHLKPIDFSGPCKSALVMKIYGTIKATVNHSDYKKDGRRWLYFENVQNLKVEGGGIINGNGRTWWQKSCKINKALPCKEAPTAVTFYKCSNLRVAGLRIKNAQQMHLIFQKCVNVKAFNLFVIAPGNSPNTDGIHVTETQNINIKNCVIRTGDDCISIVSGSKNVRATGITCGPGHGISIGSLGARNSAAHVSNVIVNRATLSGTTNGVRIKTWQGGSGYAKNIKFQNIVMHNVSNPIIIDQNYCDQQKPCSKQVSAVQVSDVLYQNIRGTSASNVAVKFDCSQSFPCRGIFLQDVALRPQEEDIAEASCANVKLSYRGNVSPPCSS</sequence>
<keyword evidence="4" id="KW-0134">Cell wall</keyword>
<dbReference type="GO" id="GO:0005975">
    <property type="term" value="P:carbohydrate metabolic process"/>
    <property type="evidence" value="ECO:0007669"/>
    <property type="project" value="InterPro"/>
</dbReference>
<dbReference type="Proteomes" id="UP000515121">
    <property type="component" value="Unplaced"/>
</dbReference>
<dbReference type="PROSITE" id="PS00502">
    <property type="entry name" value="POLYGALACTURONASE"/>
    <property type="match status" value="1"/>
</dbReference>
<evidence type="ECO:0000313" key="14">
    <source>
        <dbReference type="Proteomes" id="UP000515121"/>
    </source>
</evidence>
<dbReference type="EC" id="3.2.1.15" evidence="3"/>
<dbReference type="SUPFAM" id="SSF51126">
    <property type="entry name" value="Pectin lyase-like"/>
    <property type="match status" value="1"/>
</dbReference>
<evidence type="ECO:0000256" key="9">
    <source>
        <dbReference type="ARBA" id="ARBA00023316"/>
    </source>
</evidence>
<dbReference type="RefSeq" id="XP_022756793.1">
    <property type="nucleotide sequence ID" value="XM_022901058.1"/>
</dbReference>
<evidence type="ECO:0000256" key="10">
    <source>
        <dbReference type="ARBA" id="ARBA00034074"/>
    </source>
</evidence>
<gene>
    <name evidence="15" type="primary">LOC111304496</name>
</gene>
<dbReference type="InterPro" id="IPR012334">
    <property type="entry name" value="Pectin_lyas_fold"/>
</dbReference>
<evidence type="ECO:0000256" key="2">
    <source>
        <dbReference type="ARBA" id="ARBA00008834"/>
    </source>
</evidence>
<keyword evidence="8 12" id="KW-0326">Glycosidase</keyword>
<dbReference type="SMART" id="SM00710">
    <property type="entry name" value="PbH1"/>
    <property type="match status" value="4"/>
</dbReference>
<evidence type="ECO:0000256" key="7">
    <source>
        <dbReference type="ARBA" id="ARBA00022801"/>
    </source>
</evidence>
<comment type="catalytic activity">
    <reaction evidence="10">
        <text>(1,4-alpha-D-galacturonosyl)n+m + H2O = (1,4-alpha-D-galacturonosyl)n + (1,4-alpha-D-galacturonosyl)m.</text>
        <dbReference type="EC" id="3.2.1.15"/>
    </reaction>
</comment>
<dbReference type="FunFam" id="2.160.20.10:FF:000028">
    <property type="entry name" value="Polygalacturonase QRT2"/>
    <property type="match status" value="1"/>
</dbReference>
<evidence type="ECO:0000256" key="3">
    <source>
        <dbReference type="ARBA" id="ARBA00012736"/>
    </source>
</evidence>
<feature type="chain" id="PRO_5028145195" description="endo-polygalacturonase" evidence="13">
    <location>
        <begin position="25"/>
        <end position="463"/>
    </location>
</feature>
<keyword evidence="7 12" id="KW-0378">Hydrolase</keyword>
<keyword evidence="6 13" id="KW-0732">Signal</keyword>
<feature type="signal peptide" evidence="13">
    <location>
        <begin position="1"/>
        <end position="24"/>
    </location>
</feature>
<accession>A0A6P5ZVD9</accession>
<proteinExistence type="inferred from homology"/>
<evidence type="ECO:0000256" key="8">
    <source>
        <dbReference type="ARBA" id="ARBA00023295"/>
    </source>
</evidence>
<dbReference type="AlphaFoldDB" id="A0A6P5ZVD9"/>
<dbReference type="GO" id="GO:0004650">
    <property type="term" value="F:polygalacturonase activity"/>
    <property type="evidence" value="ECO:0007669"/>
    <property type="project" value="UniProtKB-EC"/>
</dbReference>
<comment type="similarity">
    <text evidence="2 12">Belongs to the glycosyl hydrolase 28 family.</text>
</comment>
<feature type="active site" evidence="11">
    <location>
        <position position="312"/>
    </location>
</feature>
<keyword evidence="14" id="KW-1185">Reference proteome</keyword>
<dbReference type="GO" id="GO:0009830">
    <property type="term" value="P:cell wall modification involved in abscission"/>
    <property type="evidence" value="ECO:0007669"/>
    <property type="project" value="UniProtKB-ARBA"/>
</dbReference>
<organism evidence="14 15">
    <name type="scientific">Durio zibethinus</name>
    <name type="common">Durian</name>
    <dbReference type="NCBI Taxonomy" id="66656"/>
    <lineage>
        <taxon>Eukaryota</taxon>
        <taxon>Viridiplantae</taxon>
        <taxon>Streptophyta</taxon>
        <taxon>Embryophyta</taxon>
        <taxon>Tracheophyta</taxon>
        <taxon>Spermatophyta</taxon>
        <taxon>Magnoliopsida</taxon>
        <taxon>eudicotyledons</taxon>
        <taxon>Gunneridae</taxon>
        <taxon>Pentapetalae</taxon>
        <taxon>rosids</taxon>
        <taxon>malvids</taxon>
        <taxon>Malvales</taxon>
        <taxon>Malvaceae</taxon>
        <taxon>Helicteroideae</taxon>
        <taxon>Durio</taxon>
    </lineage>
</organism>
<reference evidence="15" key="1">
    <citation type="submission" date="2025-08" db="UniProtKB">
        <authorList>
            <consortium name="RefSeq"/>
        </authorList>
    </citation>
    <scope>IDENTIFICATION</scope>
    <source>
        <tissue evidence="15">Fruit stalk</tissue>
    </source>
</reference>
<evidence type="ECO:0000256" key="6">
    <source>
        <dbReference type="ARBA" id="ARBA00022729"/>
    </source>
</evidence>
<dbReference type="InterPro" id="IPR000743">
    <property type="entry name" value="Glyco_hydro_28"/>
</dbReference>
<dbReference type="Pfam" id="PF00295">
    <property type="entry name" value="Glyco_hydro_28"/>
    <property type="match status" value="1"/>
</dbReference>
<dbReference type="GeneID" id="111304496"/>
<dbReference type="PANTHER" id="PTHR31375">
    <property type="match status" value="1"/>
</dbReference>
<dbReference type="GO" id="GO:0009901">
    <property type="term" value="P:anther dehiscence"/>
    <property type="evidence" value="ECO:0007669"/>
    <property type="project" value="UniProtKB-ARBA"/>
</dbReference>
<evidence type="ECO:0000256" key="1">
    <source>
        <dbReference type="ARBA" id="ARBA00004191"/>
    </source>
</evidence>
<dbReference type="GO" id="GO:0010047">
    <property type="term" value="P:fruit dehiscence"/>
    <property type="evidence" value="ECO:0007669"/>
    <property type="project" value="UniProtKB-ARBA"/>
</dbReference>
<dbReference type="KEGG" id="dzi:111304496"/>
<keyword evidence="9" id="KW-0961">Cell wall biogenesis/degradation</keyword>
<evidence type="ECO:0000256" key="4">
    <source>
        <dbReference type="ARBA" id="ARBA00022512"/>
    </source>
</evidence>
<dbReference type="InterPro" id="IPR011050">
    <property type="entry name" value="Pectin_lyase_fold/virulence"/>
</dbReference>
<name>A0A6P5ZVD9_DURZI</name>
<evidence type="ECO:0000313" key="15">
    <source>
        <dbReference type="RefSeq" id="XP_022756793.1"/>
    </source>
</evidence>
<dbReference type="InterPro" id="IPR006626">
    <property type="entry name" value="PbH1"/>
</dbReference>